<accession>A0A1N7KNV6</accession>
<dbReference type="Proteomes" id="UP000186098">
    <property type="component" value="Unassembled WGS sequence"/>
</dbReference>
<proteinExistence type="predicted"/>
<dbReference type="EMBL" id="FTOM01000002">
    <property type="protein sequence ID" value="SIS63302.1"/>
    <property type="molecule type" value="Genomic_DNA"/>
</dbReference>
<organism evidence="1 2">
    <name type="scientific">Phaeovulum vinaykumarii</name>
    <dbReference type="NCBI Taxonomy" id="407234"/>
    <lineage>
        <taxon>Bacteria</taxon>
        <taxon>Pseudomonadati</taxon>
        <taxon>Pseudomonadota</taxon>
        <taxon>Alphaproteobacteria</taxon>
        <taxon>Rhodobacterales</taxon>
        <taxon>Paracoccaceae</taxon>
        <taxon>Phaeovulum</taxon>
    </lineage>
</organism>
<reference evidence="2" key="1">
    <citation type="submission" date="2017-01" db="EMBL/GenBank/DDBJ databases">
        <authorList>
            <person name="Varghese N."/>
            <person name="Submissions S."/>
        </authorList>
    </citation>
    <scope>NUCLEOTIDE SEQUENCE [LARGE SCALE GENOMIC DNA]</scope>
    <source>
        <strain evidence="2">DSM 18714</strain>
    </source>
</reference>
<protein>
    <submittedName>
        <fullName evidence="1">Uncharacterized protein</fullName>
    </submittedName>
</protein>
<evidence type="ECO:0000313" key="2">
    <source>
        <dbReference type="Proteomes" id="UP000186098"/>
    </source>
</evidence>
<dbReference type="STRING" id="407234.SAMN05421795_1022"/>
<sequence length="52" mass="5772">MLQLLPHLINRKDGRARDARRGRLGEARYNALAKELGRVIRLAFQAGATGSL</sequence>
<gene>
    <name evidence="1" type="ORF">SAMN05421795_1022</name>
</gene>
<dbReference type="RefSeq" id="WP_159440042.1">
    <property type="nucleotide sequence ID" value="NZ_FTOM01000002.1"/>
</dbReference>
<name>A0A1N7KNV6_9RHOB</name>
<dbReference type="AlphaFoldDB" id="A0A1N7KNV6"/>
<keyword evidence="2" id="KW-1185">Reference proteome</keyword>
<evidence type="ECO:0000313" key="1">
    <source>
        <dbReference type="EMBL" id="SIS63302.1"/>
    </source>
</evidence>